<proteinExistence type="predicted"/>
<keyword evidence="2" id="KW-1185">Reference proteome</keyword>
<sequence length="105" mass="12034">MSSERPQSLEKKRPQNNLINVYKYPVGGNEEDGGRPFSVVPTEMRRGNGHKLKHRQFYLNIRNFVLHRGRASEHPTQGTDIISDNLKVTPGPFPPFSLHNGRKAW</sequence>
<dbReference type="AlphaFoldDB" id="A0AAN7PSZ3"/>
<dbReference type="Proteomes" id="UP001333110">
    <property type="component" value="Unassembled WGS sequence"/>
</dbReference>
<organism evidence="1 2">
    <name type="scientific">Mycteria americana</name>
    <name type="common">Wood stork</name>
    <dbReference type="NCBI Taxonomy" id="33587"/>
    <lineage>
        <taxon>Eukaryota</taxon>
        <taxon>Metazoa</taxon>
        <taxon>Chordata</taxon>
        <taxon>Craniata</taxon>
        <taxon>Vertebrata</taxon>
        <taxon>Euteleostomi</taxon>
        <taxon>Archelosauria</taxon>
        <taxon>Archosauria</taxon>
        <taxon>Dinosauria</taxon>
        <taxon>Saurischia</taxon>
        <taxon>Theropoda</taxon>
        <taxon>Coelurosauria</taxon>
        <taxon>Aves</taxon>
        <taxon>Neognathae</taxon>
        <taxon>Neoaves</taxon>
        <taxon>Aequornithes</taxon>
        <taxon>Ciconiiformes</taxon>
        <taxon>Ciconiidae</taxon>
        <taxon>Mycteria</taxon>
    </lineage>
</organism>
<evidence type="ECO:0000313" key="1">
    <source>
        <dbReference type="EMBL" id="KAK4830783.1"/>
    </source>
</evidence>
<gene>
    <name evidence="1" type="ORF">QYF61_013616</name>
</gene>
<comment type="caution">
    <text evidence="1">The sequence shown here is derived from an EMBL/GenBank/DDBJ whole genome shotgun (WGS) entry which is preliminary data.</text>
</comment>
<reference evidence="1 2" key="1">
    <citation type="journal article" date="2023" name="J. Hered.">
        <title>Chromosome-level genome of the wood stork (Mycteria americana) provides insight into avian chromosome evolution.</title>
        <authorList>
            <person name="Flamio R. Jr."/>
            <person name="Ramstad K.M."/>
        </authorList>
    </citation>
    <scope>NUCLEOTIDE SEQUENCE [LARGE SCALE GENOMIC DNA]</scope>
    <source>
        <strain evidence="1">JAX WOST 10</strain>
    </source>
</reference>
<protein>
    <submittedName>
        <fullName evidence="1">Uncharacterized protein</fullName>
    </submittedName>
</protein>
<name>A0AAN7PSZ3_MYCAM</name>
<accession>A0AAN7PSZ3</accession>
<dbReference type="EMBL" id="JAUNZN010000001">
    <property type="protein sequence ID" value="KAK4830783.1"/>
    <property type="molecule type" value="Genomic_DNA"/>
</dbReference>
<evidence type="ECO:0000313" key="2">
    <source>
        <dbReference type="Proteomes" id="UP001333110"/>
    </source>
</evidence>